<dbReference type="EMBL" id="CAXIXY010000003">
    <property type="protein sequence ID" value="CAL2081909.1"/>
    <property type="molecule type" value="Genomic_DNA"/>
</dbReference>
<feature type="chain" id="PRO_5046411409" evidence="1">
    <location>
        <begin position="20"/>
        <end position="181"/>
    </location>
</feature>
<reference evidence="3 4" key="1">
    <citation type="submission" date="2024-05" db="EMBL/GenBank/DDBJ databases">
        <authorList>
            <person name="Duchaud E."/>
        </authorList>
    </citation>
    <scope>NUCLEOTIDE SEQUENCE [LARGE SCALE GENOMIC DNA]</scope>
    <source>
        <strain evidence="3">Ena-SAMPLE-TAB-13-05-2024-13:56:06:370-140302</strain>
    </source>
</reference>
<evidence type="ECO:0000313" key="3">
    <source>
        <dbReference type="EMBL" id="CAL2081909.1"/>
    </source>
</evidence>
<protein>
    <submittedName>
        <fullName evidence="3">Outer membrane protein</fullName>
    </submittedName>
</protein>
<dbReference type="Proteomes" id="UP001497416">
    <property type="component" value="Unassembled WGS sequence"/>
</dbReference>
<evidence type="ECO:0000256" key="1">
    <source>
        <dbReference type="SAM" id="SignalP"/>
    </source>
</evidence>
<feature type="signal peptide" evidence="1">
    <location>
        <begin position="1"/>
        <end position="19"/>
    </location>
</feature>
<name>A0ABM9NWX2_9FLAO</name>
<sequence>MKKVLITALFAIGLFSVNAQSVDFGLKAGVNFSTLRGENLSVESKTGFHVGAVAEFGLGDKFSLQPELLYTQLGTKGETGGDFKSEYISLPVMAKYYVFQGLSLEVGPQASLLIGDEFKLADGSIADVEIEDFDLGLNFGLGYNFDNGLFVQSRYTLGITEVQENPDVKNGAFQFSLGYIF</sequence>
<dbReference type="RefSeq" id="WP_348711166.1">
    <property type="nucleotide sequence ID" value="NZ_CAXIXY010000003.1"/>
</dbReference>
<dbReference type="Pfam" id="PF13568">
    <property type="entry name" value="OMP_b-brl_2"/>
    <property type="match status" value="1"/>
</dbReference>
<evidence type="ECO:0000259" key="2">
    <source>
        <dbReference type="Pfam" id="PF13568"/>
    </source>
</evidence>
<keyword evidence="4" id="KW-1185">Reference proteome</keyword>
<proteinExistence type="predicted"/>
<dbReference type="InterPro" id="IPR025665">
    <property type="entry name" value="Beta-barrel_OMP_2"/>
</dbReference>
<feature type="domain" description="Outer membrane protein beta-barrel" evidence="2">
    <location>
        <begin position="18"/>
        <end position="162"/>
    </location>
</feature>
<organism evidence="3 4">
    <name type="scientific">Tenacibaculum platacis</name>
    <dbReference type="NCBI Taxonomy" id="3137852"/>
    <lineage>
        <taxon>Bacteria</taxon>
        <taxon>Pseudomonadati</taxon>
        <taxon>Bacteroidota</taxon>
        <taxon>Flavobacteriia</taxon>
        <taxon>Flavobacteriales</taxon>
        <taxon>Flavobacteriaceae</taxon>
        <taxon>Tenacibaculum</taxon>
    </lineage>
</organism>
<accession>A0ABM9NWX2</accession>
<dbReference type="InterPro" id="IPR011250">
    <property type="entry name" value="OMP/PagP_B-barrel"/>
</dbReference>
<keyword evidence="1" id="KW-0732">Signal</keyword>
<dbReference type="SUPFAM" id="SSF56925">
    <property type="entry name" value="OMPA-like"/>
    <property type="match status" value="1"/>
</dbReference>
<evidence type="ECO:0000313" key="4">
    <source>
        <dbReference type="Proteomes" id="UP001497416"/>
    </source>
</evidence>
<gene>
    <name evidence="3" type="ORF">T190607A01A_11273</name>
</gene>
<comment type="caution">
    <text evidence="3">The sequence shown here is derived from an EMBL/GenBank/DDBJ whole genome shotgun (WGS) entry which is preliminary data.</text>
</comment>